<dbReference type="EMBL" id="PNIQ01001134">
    <property type="protein sequence ID" value="PMP72834.1"/>
    <property type="molecule type" value="Genomic_DNA"/>
</dbReference>
<feature type="transmembrane region" description="Helical" evidence="6">
    <location>
        <begin position="305"/>
        <end position="328"/>
    </location>
</feature>
<feature type="transmembrane region" description="Helical" evidence="6">
    <location>
        <begin position="51"/>
        <end position="71"/>
    </location>
</feature>
<evidence type="ECO:0000256" key="5">
    <source>
        <dbReference type="ARBA" id="ARBA00023136"/>
    </source>
</evidence>
<feature type="transmembrane region" description="Helical" evidence="6">
    <location>
        <begin position="167"/>
        <end position="188"/>
    </location>
</feature>
<feature type="transmembrane region" description="Helical" evidence="6">
    <location>
        <begin position="340"/>
        <end position="361"/>
    </location>
</feature>
<dbReference type="Gene3D" id="1.20.1250.20">
    <property type="entry name" value="MFS general substrate transporter like domains"/>
    <property type="match status" value="1"/>
</dbReference>
<dbReference type="GO" id="GO:0005886">
    <property type="term" value="C:plasma membrane"/>
    <property type="evidence" value="ECO:0007669"/>
    <property type="project" value="UniProtKB-SubCell"/>
</dbReference>
<gene>
    <name evidence="8" type="ORF">C0184_16905</name>
</gene>
<feature type="transmembrane region" description="Helical" evidence="6">
    <location>
        <begin position="106"/>
        <end position="127"/>
    </location>
</feature>
<dbReference type="GO" id="GO:0022857">
    <property type="term" value="F:transmembrane transporter activity"/>
    <property type="evidence" value="ECO:0007669"/>
    <property type="project" value="InterPro"/>
</dbReference>
<evidence type="ECO:0000313" key="9">
    <source>
        <dbReference type="Proteomes" id="UP000243376"/>
    </source>
</evidence>
<dbReference type="InterPro" id="IPR011701">
    <property type="entry name" value="MFS"/>
</dbReference>
<keyword evidence="5 6" id="KW-0472">Membrane</keyword>
<feature type="transmembrane region" description="Helical" evidence="6">
    <location>
        <begin position="83"/>
        <end position="100"/>
    </location>
</feature>
<keyword evidence="4 6" id="KW-1133">Transmembrane helix</keyword>
<name>A0A2J6WR27_9CHLR</name>
<dbReference type="PANTHER" id="PTHR43124:SF3">
    <property type="entry name" value="CHLORAMPHENICOL EFFLUX PUMP RV0191"/>
    <property type="match status" value="1"/>
</dbReference>
<accession>A0A2J6WR27</accession>
<evidence type="ECO:0000256" key="3">
    <source>
        <dbReference type="ARBA" id="ARBA00022692"/>
    </source>
</evidence>
<evidence type="ECO:0000256" key="2">
    <source>
        <dbReference type="ARBA" id="ARBA00022475"/>
    </source>
</evidence>
<keyword evidence="2" id="KW-1003">Cell membrane</keyword>
<feature type="transmembrane region" description="Helical" evidence="6">
    <location>
        <begin position="252"/>
        <end position="273"/>
    </location>
</feature>
<dbReference type="AlphaFoldDB" id="A0A2J6WR27"/>
<evidence type="ECO:0000256" key="1">
    <source>
        <dbReference type="ARBA" id="ARBA00004651"/>
    </source>
</evidence>
<keyword evidence="3 6" id="KW-0812">Transmembrane</keyword>
<feature type="transmembrane region" description="Helical" evidence="6">
    <location>
        <begin position="139"/>
        <end position="161"/>
    </location>
</feature>
<feature type="domain" description="Major facilitator superfamily (MFS) profile" evidence="7">
    <location>
        <begin position="16"/>
        <end position="393"/>
    </location>
</feature>
<dbReference type="SUPFAM" id="SSF103473">
    <property type="entry name" value="MFS general substrate transporter"/>
    <property type="match status" value="1"/>
</dbReference>
<dbReference type="Proteomes" id="UP000243376">
    <property type="component" value="Unassembled WGS sequence"/>
</dbReference>
<dbReference type="InterPro" id="IPR050189">
    <property type="entry name" value="MFS_Efflux_Transporters"/>
</dbReference>
<proteinExistence type="predicted"/>
<feature type="transmembrane region" description="Helical" evidence="6">
    <location>
        <begin position="282"/>
        <end position="299"/>
    </location>
</feature>
<sequence>MTTLPTTIPHTLTWPTIMILVWGRWLISVAFRLVYPLLTLLAASFTVDLNVASLLITVQVAASLISPLGGFVSDRIGDRATMLWGSIIFCIGSLICALSRSFGWFLLGYAVIGLAVAIAMPALQSYVSTHSRYEHRGRMLGVLELSWALSALLGIPLVTWVSERFGIAAAFGVLTVAAIATILLFLVLPNDRYATGASTVPPSFRSTLHTLRQSNVLAALGFVFIQLAAVELIFVSYAGWLSSAFAATTTQLGLVFGLLGVVELLGSLTATLFTDRIGKRRAVLGGFTLVGIWLLLLPQSNSWPVFLSLLLAFDLCFEFAIVSTFPLISGLNAQNRGTILAAMTACIGGGRIVGSLVGPWISTIAGYPLNSTLAGICVLIGVGMGWWLMYEGRA</sequence>
<dbReference type="PROSITE" id="PS50850">
    <property type="entry name" value="MFS"/>
    <property type="match status" value="1"/>
</dbReference>
<evidence type="ECO:0000256" key="6">
    <source>
        <dbReference type="SAM" id="Phobius"/>
    </source>
</evidence>
<reference evidence="8 9" key="1">
    <citation type="submission" date="2018-01" db="EMBL/GenBank/DDBJ databases">
        <title>Metagenomic assembled genomes from two thermal pools in the Uzon Caldera, Kamchatka, Russia.</title>
        <authorList>
            <person name="Wilkins L."/>
            <person name="Ettinger C."/>
        </authorList>
    </citation>
    <scope>NUCLEOTIDE SEQUENCE [LARGE SCALE GENOMIC DNA]</scope>
    <source>
        <strain evidence="8">ZAV-02</strain>
    </source>
</reference>
<organism evidence="8 9">
    <name type="scientific">Chloroflexus aggregans</name>
    <dbReference type="NCBI Taxonomy" id="152260"/>
    <lineage>
        <taxon>Bacteria</taxon>
        <taxon>Bacillati</taxon>
        <taxon>Chloroflexota</taxon>
        <taxon>Chloroflexia</taxon>
        <taxon>Chloroflexales</taxon>
        <taxon>Chloroflexineae</taxon>
        <taxon>Chloroflexaceae</taxon>
        <taxon>Chloroflexus</taxon>
    </lineage>
</organism>
<feature type="transmembrane region" description="Helical" evidence="6">
    <location>
        <begin position="216"/>
        <end position="240"/>
    </location>
</feature>
<comment type="subcellular location">
    <subcellularLocation>
        <location evidence="1">Cell membrane</location>
        <topology evidence="1">Multi-pass membrane protein</topology>
    </subcellularLocation>
</comment>
<protein>
    <submittedName>
        <fullName evidence="8">MFS transporter</fullName>
    </submittedName>
</protein>
<evidence type="ECO:0000256" key="4">
    <source>
        <dbReference type="ARBA" id="ARBA00022989"/>
    </source>
</evidence>
<evidence type="ECO:0000259" key="7">
    <source>
        <dbReference type="PROSITE" id="PS50850"/>
    </source>
</evidence>
<evidence type="ECO:0000313" key="8">
    <source>
        <dbReference type="EMBL" id="PMP72834.1"/>
    </source>
</evidence>
<dbReference type="InterPro" id="IPR036259">
    <property type="entry name" value="MFS_trans_sf"/>
</dbReference>
<feature type="transmembrane region" description="Helical" evidence="6">
    <location>
        <begin position="373"/>
        <end position="390"/>
    </location>
</feature>
<comment type="caution">
    <text evidence="8">The sequence shown here is derived from an EMBL/GenBank/DDBJ whole genome shotgun (WGS) entry which is preliminary data.</text>
</comment>
<dbReference type="InterPro" id="IPR020846">
    <property type="entry name" value="MFS_dom"/>
</dbReference>
<dbReference type="Pfam" id="PF07690">
    <property type="entry name" value="MFS_1"/>
    <property type="match status" value="1"/>
</dbReference>
<dbReference type="PANTHER" id="PTHR43124">
    <property type="entry name" value="PURINE EFFLUX PUMP PBUE"/>
    <property type="match status" value="1"/>
</dbReference>